<accession>F9W9N0</accession>
<protein>
    <submittedName>
        <fullName evidence="2">WGS project CAEQ00000000 data, annotated contig 1881</fullName>
    </submittedName>
</protein>
<organism evidence="2 3">
    <name type="scientific">Trypanosoma congolense (strain IL3000)</name>
    <dbReference type="NCBI Taxonomy" id="1068625"/>
    <lineage>
        <taxon>Eukaryota</taxon>
        <taxon>Discoba</taxon>
        <taxon>Euglenozoa</taxon>
        <taxon>Kinetoplastea</taxon>
        <taxon>Metakinetoplastina</taxon>
        <taxon>Trypanosomatida</taxon>
        <taxon>Trypanosomatidae</taxon>
        <taxon>Trypanosoma</taxon>
        <taxon>Nannomonas</taxon>
    </lineage>
</organism>
<comment type="caution">
    <text evidence="2">The sequence shown here is derived from an EMBL/GenBank/DDBJ whole genome shotgun (WGS) entry which is preliminary data.</text>
</comment>
<evidence type="ECO:0000313" key="2">
    <source>
        <dbReference type="EMBL" id="CCD13934.1"/>
    </source>
</evidence>
<name>F9W9N0_TRYCI</name>
<evidence type="ECO:0000256" key="1">
    <source>
        <dbReference type="SAM" id="MobiDB-lite"/>
    </source>
</evidence>
<reference evidence="3" key="1">
    <citation type="submission" date="2011-07" db="EMBL/GenBank/DDBJ databases">
        <title>Divergent evolution of antigenic variation in African trypanosomes.</title>
        <authorList>
            <person name="Jackson A.P."/>
            <person name="Berry A."/>
            <person name="Allison H.C."/>
            <person name="Burton P."/>
            <person name="Anderson J."/>
            <person name="Aslett M."/>
            <person name="Brown R."/>
            <person name="Corton N."/>
            <person name="Harris D."/>
            <person name="Hauser H."/>
            <person name="Gamble J."/>
            <person name="Gilderthorp R."/>
            <person name="McQuillan J."/>
            <person name="Quail M.A."/>
            <person name="Sanders M."/>
            <person name="Van Tonder A."/>
            <person name="Ginger M.L."/>
            <person name="Donelson J.E."/>
            <person name="Field M.C."/>
            <person name="Barry J.D."/>
            <person name="Berriman M."/>
            <person name="Hertz-Fowler C."/>
        </authorList>
    </citation>
    <scope>NUCLEOTIDE SEQUENCE [LARGE SCALE GENOMIC DNA]</scope>
    <source>
        <strain evidence="3">IL3000</strain>
    </source>
</reference>
<proteinExistence type="predicted"/>
<dbReference type="VEuPathDB" id="TriTrypDB:TcIL3000_0_46200"/>
<feature type="region of interest" description="Disordered" evidence="1">
    <location>
        <begin position="184"/>
        <end position="230"/>
    </location>
</feature>
<reference evidence="2 3" key="2">
    <citation type="journal article" date="2012" name="Proc. Natl. Acad. Sci. U.S.A.">
        <title>Antigenic diversity is generated by distinct evolutionary mechanisms in African trypanosome species.</title>
        <authorList>
            <person name="Jackson A.P."/>
            <person name="Berry A."/>
            <person name="Aslett M."/>
            <person name="Allison H.C."/>
            <person name="Burton P."/>
            <person name="Vavrova-Anderson J."/>
            <person name="Brown R."/>
            <person name="Browne H."/>
            <person name="Corton N."/>
            <person name="Hauser H."/>
            <person name="Gamble J."/>
            <person name="Gilderthorp R."/>
            <person name="Marcello L."/>
            <person name="McQuillan J."/>
            <person name="Otto T.D."/>
            <person name="Quail M.A."/>
            <person name="Sanders M.J."/>
            <person name="van Tonder A."/>
            <person name="Ginger M.L."/>
            <person name="Field M.C."/>
            <person name="Barry J.D."/>
            <person name="Hertz-Fowler C."/>
            <person name="Berriman M."/>
        </authorList>
    </citation>
    <scope>NUCLEOTIDE SEQUENCE [LARGE SCALE GENOMIC DNA]</scope>
    <source>
        <strain evidence="2 3">IL3000</strain>
    </source>
</reference>
<evidence type="ECO:0000313" key="3">
    <source>
        <dbReference type="Proteomes" id="UP000000702"/>
    </source>
</evidence>
<dbReference type="Proteomes" id="UP000000702">
    <property type="component" value="Unassembled WGS sequence"/>
</dbReference>
<feature type="compositionally biased region" description="Acidic residues" evidence="1">
    <location>
        <begin position="195"/>
        <end position="205"/>
    </location>
</feature>
<dbReference type="AlphaFoldDB" id="F9W9N0"/>
<feature type="compositionally biased region" description="Acidic residues" evidence="1">
    <location>
        <begin position="220"/>
        <end position="230"/>
    </location>
</feature>
<dbReference type="EMBL" id="CAEQ01001331">
    <property type="protein sequence ID" value="CCD13934.1"/>
    <property type="molecule type" value="Genomic_DNA"/>
</dbReference>
<sequence length="230" mass="26579">MTGMPKTSQEINYSADSQHPTVLPLTHDNIVTHVLDRESYSKLDYDEIMNIFEKRAEIAWQKTEAADRAKERGYVEKENIRGLGFYRKSEVLKKTVYEEIDIRQTFKNQPDIIHELGQMFHAFRMTFGDLMVYILLCRIRQLSGEPGPVPHITKIAYSAAKPIKEKGDKKWDKYWEETEKKYGGDSIWAKPGEEGTADYDWNEETDEKHGGTNGSIWAEPGEEGTADYDF</sequence>
<keyword evidence="3" id="KW-1185">Reference proteome</keyword>
<gene>
    <name evidence="2" type="ORF">TCIL3000_0_46200</name>
</gene>